<name>A0A0A9GNV9_ARUDO</name>
<dbReference type="EMBL" id="GBRH01171061">
    <property type="protein sequence ID" value="JAE26835.1"/>
    <property type="molecule type" value="Transcribed_RNA"/>
</dbReference>
<protein>
    <submittedName>
        <fullName evidence="1">Uncharacterized protein</fullName>
    </submittedName>
</protein>
<organism evidence="1">
    <name type="scientific">Arundo donax</name>
    <name type="common">Giant reed</name>
    <name type="synonym">Donax arundinaceus</name>
    <dbReference type="NCBI Taxonomy" id="35708"/>
    <lineage>
        <taxon>Eukaryota</taxon>
        <taxon>Viridiplantae</taxon>
        <taxon>Streptophyta</taxon>
        <taxon>Embryophyta</taxon>
        <taxon>Tracheophyta</taxon>
        <taxon>Spermatophyta</taxon>
        <taxon>Magnoliopsida</taxon>
        <taxon>Liliopsida</taxon>
        <taxon>Poales</taxon>
        <taxon>Poaceae</taxon>
        <taxon>PACMAD clade</taxon>
        <taxon>Arundinoideae</taxon>
        <taxon>Arundineae</taxon>
        <taxon>Arundo</taxon>
    </lineage>
</organism>
<dbReference type="AlphaFoldDB" id="A0A0A9GNV9"/>
<proteinExistence type="predicted"/>
<sequence>MAKSTKQPPKEHKRYAYL</sequence>
<evidence type="ECO:0000313" key="1">
    <source>
        <dbReference type="EMBL" id="JAE26835.1"/>
    </source>
</evidence>
<reference evidence="1" key="1">
    <citation type="submission" date="2014-09" db="EMBL/GenBank/DDBJ databases">
        <authorList>
            <person name="Magalhaes I.L.F."/>
            <person name="Oliveira U."/>
            <person name="Santos F.R."/>
            <person name="Vidigal T.H.D.A."/>
            <person name="Brescovit A.D."/>
            <person name="Santos A.J."/>
        </authorList>
    </citation>
    <scope>NUCLEOTIDE SEQUENCE</scope>
    <source>
        <tissue evidence="1">Shoot tissue taken approximately 20 cm above the soil surface</tissue>
    </source>
</reference>
<accession>A0A0A9GNV9</accession>
<reference evidence="1" key="2">
    <citation type="journal article" date="2015" name="Data Brief">
        <title>Shoot transcriptome of the giant reed, Arundo donax.</title>
        <authorList>
            <person name="Barrero R.A."/>
            <person name="Guerrero F.D."/>
            <person name="Moolhuijzen P."/>
            <person name="Goolsby J.A."/>
            <person name="Tidwell J."/>
            <person name="Bellgard S.E."/>
            <person name="Bellgard M.I."/>
        </authorList>
    </citation>
    <scope>NUCLEOTIDE SEQUENCE</scope>
    <source>
        <tissue evidence="1">Shoot tissue taken approximately 20 cm above the soil surface</tissue>
    </source>
</reference>